<dbReference type="Proteomes" id="UP000292702">
    <property type="component" value="Unassembled WGS sequence"/>
</dbReference>
<reference evidence="1 2" key="1">
    <citation type="submission" date="2018-11" db="EMBL/GenBank/DDBJ databases">
        <title>Genome assembly of Steccherinum ochraceum LE-BIN_3174, the white-rot fungus of the Steccherinaceae family (The Residual Polyporoid clade, Polyporales, Basidiomycota).</title>
        <authorList>
            <person name="Fedorova T.V."/>
            <person name="Glazunova O.A."/>
            <person name="Landesman E.O."/>
            <person name="Moiseenko K.V."/>
            <person name="Psurtseva N.V."/>
            <person name="Savinova O.S."/>
            <person name="Shakhova N.V."/>
            <person name="Tyazhelova T.V."/>
            <person name="Vasina D.V."/>
        </authorList>
    </citation>
    <scope>NUCLEOTIDE SEQUENCE [LARGE SCALE GENOMIC DNA]</scope>
    <source>
        <strain evidence="1 2">LE-BIN_3174</strain>
    </source>
</reference>
<dbReference type="Gene3D" id="3.90.180.10">
    <property type="entry name" value="Medium-chain alcohol dehydrogenases, catalytic domain"/>
    <property type="match status" value="1"/>
</dbReference>
<sequence length="51" mass="5355">MSSTIKIHAVSFNDTDTSLVNELYLNALKNPFSCSYAAGEVVAMGDGVEGS</sequence>
<protein>
    <submittedName>
        <fullName evidence="1">Uncharacterized protein</fullName>
    </submittedName>
</protein>
<organism evidence="1 2">
    <name type="scientific">Steccherinum ochraceum</name>
    <dbReference type="NCBI Taxonomy" id="92696"/>
    <lineage>
        <taxon>Eukaryota</taxon>
        <taxon>Fungi</taxon>
        <taxon>Dikarya</taxon>
        <taxon>Basidiomycota</taxon>
        <taxon>Agaricomycotina</taxon>
        <taxon>Agaricomycetes</taxon>
        <taxon>Polyporales</taxon>
        <taxon>Steccherinaceae</taxon>
        <taxon>Steccherinum</taxon>
    </lineage>
</organism>
<evidence type="ECO:0000313" key="2">
    <source>
        <dbReference type="Proteomes" id="UP000292702"/>
    </source>
</evidence>
<proteinExistence type="predicted"/>
<name>A0A4R0RJK1_9APHY</name>
<comment type="caution">
    <text evidence="1">The sequence shown here is derived from an EMBL/GenBank/DDBJ whole genome shotgun (WGS) entry which is preliminary data.</text>
</comment>
<gene>
    <name evidence="1" type="ORF">EIP91_009687</name>
</gene>
<keyword evidence="2" id="KW-1185">Reference proteome</keyword>
<dbReference type="InterPro" id="IPR011032">
    <property type="entry name" value="GroES-like_sf"/>
</dbReference>
<dbReference type="AlphaFoldDB" id="A0A4R0RJK1"/>
<dbReference type="EMBL" id="RWJN01000056">
    <property type="protein sequence ID" value="TCD68820.1"/>
    <property type="molecule type" value="Genomic_DNA"/>
</dbReference>
<accession>A0A4R0RJK1</accession>
<evidence type="ECO:0000313" key="1">
    <source>
        <dbReference type="EMBL" id="TCD68820.1"/>
    </source>
</evidence>
<dbReference type="SUPFAM" id="SSF50129">
    <property type="entry name" value="GroES-like"/>
    <property type="match status" value="1"/>
</dbReference>